<keyword evidence="5 6" id="KW-0472">Membrane</keyword>
<dbReference type="EMBL" id="CP005074">
    <property type="protein sequence ID" value="AGR40743.1"/>
    <property type="molecule type" value="Genomic_DNA"/>
</dbReference>
<comment type="similarity">
    <text evidence="2">Belongs to the LemA family.</text>
</comment>
<evidence type="ECO:0000313" key="7">
    <source>
        <dbReference type="EMBL" id="AGR40743.1"/>
    </source>
</evidence>
<dbReference type="eggNOG" id="COG1704">
    <property type="taxonomic scope" value="Bacteria"/>
</dbReference>
<dbReference type="GO" id="GO:0016020">
    <property type="term" value="C:membrane"/>
    <property type="evidence" value="ECO:0007669"/>
    <property type="project" value="UniProtKB-SubCell"/>
</dbReference>
<gene>
    <name evidence="7" type="ORF">STAIW_v1c00480</name>
</gene>
<dbReference type="Pfam" id="PF04011">
    <property type="entry name" value="LemA"/>
    <property type="match status" value="1"/>
</dbReference>
<proteinExistence type="inferred from homology"/>
<organism evidence="7 8">
    <name type="scientific">Spiroplasma taiwanense CT-1</name>
    <dbReference type="NCBI Taxonomy" id="1276220"/>
    <lineage>
        <taxon>Bacteria</taxon>
        <taxon>Bacillati</taxon>
        <taxon>Mycoplasmatota</taxon>
        <taxon>Mollicutes</taxon>
        <taxon>Entomoplasmatales</taxon>
        <taxon>Spiroplasmataceae</taxon>
        <taxon>Spiroplasma</taxon>
    </lineage>
</organism>
<evidence type="ECO:0000256" key="5">
    <source>
        <dbReference type="ARBA" id="ARBA00023136"/>
    </source>
</evidence>
<evidence type="ECO:0000256" key="2">
    <source>
        <dbReference type="ARBA" id="ARBA00008854"/>
    </source>
</evidence>
<dbReference type="AlphaFoldDB" id="S5MAG5"/>
<dbReference type="STRING" id="1276220.STAIW_v1c00480"/>
<reference evidence="7 8" key="1">
    <citation type="journal article" date="2013" name="Genome Biol. Evol.">
        <title>Comparison of metabolic capacities and inference of gene content evolution in mosquito-associated Spiroplasma diminutum and S. taiwanense.</title>
        <authorList>
            <person name="Lo W.S."/>
            <person name="Ku C."/>
            <person name="Chen L.L."/>
            <person name="Chang T.H."/>
            <person name="Kuo C.H."/>
        </authorList>
    </citation>
    <scope>NUCLEOTIDE SEQUENCE [LARGE SCALE GENOMIC DNA]</scope>
    <source>
        <strain evidence="7">CT-1</strain>
    </source>
</reference>
<feature type="transmembrane region" description="Helical" evidence="6">
    <location>
        <begin position="26"/>
        <end position="45"/>
    </location>
</feature>
<accession>S5MAG5</accession>
<dbReference type="SUPFAM" id="SSF140478">
    <property type="entry name" value="LemA-like"/>
    <property type="match status" value="1"/>
</dbReference>
<keyword evidence="4 6" id="KW-1133">Transmembrane helix</keyword>
<name>S5MAG5_9MOLU</name>
<dbReference type="RefSeq" id="WP_020833882.1">
    <property type="nucleotide sequence ID" value="NC_021846.1"/>
</dbReference>
<protein>
    <submittedName>
        <fullName evidence="7">LemA family protein</fullName>
    </submittedName>
</protein>
<dbReference type="HOGENOM" id="CLU_056714_3_0_14"/>
<dbReference type="Gene3D" id="1.20.1440.20">
    <property type="entry name" value="LemA-like domain"/>
    <property type="match status" value="1"/>
</dbReference>
<comment type="subcellular location">
    <subcellularLocation>
        <location evidence="1">Membrane</location>
        <topology evidence="1">Single-pass membrane protein</topology>
    </subcellularLocation>
</comment>
<dbReference type="PANTHER" id="PTHR34478">
    <property type="entry name" value="PROTEIN LEMA"/>
    <property type="match status" value="1"/>
</dbReference>
<dbReference type="InterPro" id="IPR023353">
    <property type="entry name" value="LemA-like_dom_sf"/>
</dbReference>
<dbReference type="Proteomes" id="UP000014984">
    <property type="component" value="Chromosome"/>
</dbReference>
<evidence type="ECO:0000256" key="6">
    <source>
        <dbReference type="SAM" id="Phobius"/>
    </source>
</evidence>
<dbReference type="OrthoDB" id="384498at2"/>
<evidence type="ECO:0000313" key="8">
    <source>
        <dbReference type="Proteomes" id="UP000014984"/>
    </source>
</evidence>
<sequence>MIAPNKKNNINDNADTRVKVNFFSKLIWYLFFILIIPIIIHIVNLNSIKRIEVKVNEAESGIDVQLKRRRDTLLKLMESVEGIINFEKETLTQITNMRMGGGVPEMIKNNKIMDKASRDFMIQVENYPNLKSSEVIQTMMDSINDIEENIAASRRIYNSNVSIFNQKIVAWPANVAASLMKAKIKYFFEITEEDRQDVEIKF</sequence>
<dbReference type="KEGG" id="stai:STAIW_v1c00480"/>
<dbReference type="InterPro" id="IPR007156">
    <property type="entry name" value="MamQ_LemA"/>
</dbReference>
<evidence type="ECO:0000256" key="3">
    <source>
        <dbReference type="ARBA" id="ARBA00022692"/>
    </source>
</evidence>
<keyword evidence="3 6" id="KW-0812">Transmembrane</keyword>
<keyword evidence="8" id="KW-1185">Reference proteome</keyword>
<dbReference type="PANTHER" id="PTHR34478:SF1">
    <property type="entry name" value="PROTEIN LEMA"/>
    <property type="match status" value="1"/>
</dbReference>
<evidence type="ECO:0000256" key="4">
    <source>
        <dbReference type="ARBA" id="ARBA00022989"/>
    </source>
</evidence>
<evidence type="ECO:0000256" key="1">
    <source>
        <dbReference type="ARBA" id="ARBA00004167"/>
    </source>
</evidence>
<dbReference type="PATRIC" id="fig|1276220.3.peg.48"/>